<dbReference type="SUPFAM" id="SSF103039">
    <property type="entry name" value="CheC-like"/>
    <property type="match status" value="1"/>
</dbReference>
<dbReference type="GO" id="GO:0006935">
    <property type="term" value="P:chemotaxis"/>
    <property type="evidence" value="ECO:0007669"/>
    <property type="project" value="UniProtKB-KW"/>
</dbReference>
<keyword evidence="1" id="KW-0145">Chemotaxis</keyword>
<dbReference type="RefSeq" id="WP_212920513.1">
    <property type="nucleotide sequence ID" value="NZ_BORP01000002.1"/>
</dbReference>
<dbReference type="CDD" id="cd17906">
    <property type="entry name" value="CheX"/>
    <property type="match status" value="1"/>
</dbReference>
<dbReference type="EMBL" id="BORP01000002">
    <property type="protein sequence ID" value="GIO27031.1"/>
    <property type="molecule type" value="Genomic_DNA"/>
</dbReference>
<comment type="caution">
    <text evidence="3">The sequence shown here is derived from an EMBL/GenBank/DDBJ whole genome shotgun (WGS) entry which is preliminary data.</text>
</comment>
<organism evidence="3 4">
    <name type="scientific">Ornithinibacillus bavariensis</name>
    <dbReference type="NCBI Taxonomy" id="545502"/>
    <lineage>
        <taxon>Bacteria</taxon>
        <taxon>Bacillati</taxon>
        <taxon>Bacillota</taxon>
        <taxon>Bacilli</taxon>
        <taxon>Bacillales</taxon>
        <taxon>Bacillaceae</taxon>
        <taxon>Ornithinibacillus</taxon>
    </lineage>
</organism>
<dbReference type="PANTHER" id="PTHR39452:SF1">
    <property type="entry name" value="CHEY-P PHOSPHATASE CHEX"/>
    <property type="match status" value="1"/>
</dbReference>
<evidence type="ECO:0000256" key="1">
    <source>
        <dbReference type="ARBA" id="ARBA00022500"/>
    </source>
</evidence>
<feature type="domain" description="Chemotaxis phosphatase CheX-like" evidence="2">
    <location>
        <begin position="45"/>
        <end position="123"/>
    </location>
</feature>
<dbReference type="AlphaFoldDB" id="A0A919X7N3"/>
<accession>A0A919X7N3</accession>
<proteinExistence type="predicted"/>
<evidence type="ECO:0000313" key="3">
    <source>
        <dbReference type="EMBL" id="GIO27031.1"/>
    </source>
</evidence>
<keyword evidence="4" id="KW-1185">Reference proteome</keyword>
<gene>
    <name evidence="3" type="ORF">J43TS3_16420</name>
</gene>
<dbReference type="InterPro" id="IPR028976">
    <property type="entry name" value="CheC-like_sf"/>
</dbReference>
<reference evidence="3" key="1">
    <citation type="submission" date="2021-03" db="EMBL/GenBank/DDBJ databases">
        <title>Antimicrobial resistance genes in bacteria isolated from Japanese honey, and their potential for conferring macrolide and lincosamide resistance in the American foulbrood pathogen Paenibacillus larvae.</title>
        <authorList>
            <person name="Okamoto M."/>
            <person name="Kumagai M."/>
            <person name="Kanamori H."/>
            <person name="Takamatsu D."/>
        </authorList>
    </citation>
    <scope>NUCLEOTIDE SEQUENCE</scope>
    <source>
        <strain evidence="3">J43TS3</strain>
    </source>
</reference>
<evidence type="ECO:0000259" key="2">
    <source>
        <dbReference type="Pfam" id="PF13690"/>
    </source>
</evidence>
<dbReference type="Gene3D" id="3.40.1550.10">
    <property type="entry name" value="CheC-like"/>
    <property type="match status" value="1"/>
</dbReference>
<dbReference type="Proteomes" id="UP000676917">
    <property type="component" value="Unassembled WGS sequence"/>
</dbReference>
<sequence length="150" mass="15881">MQEERSKAITSLLNGAITAVKNTIPIQHEISKPQMSESFLKLHFGVLIGITGDLKGKLILSGESAVFSTIGESMFGMPVQDDMLASFSGELGNILAGGISTTIIQSGIKTDITSPTIIEGSTTISGYEKAIHLPVIFNSTGILNIFLLVD</sequence>
<dbReference type="InterPro" id="IPR038756">
    <property type="entry name" value="CheX-like"/>
</dbReference>
<evidence type="ECO:0000313" key="4">
    <source>
        <dbReference type="Proteomes" id="UP000676917"/>
    </source>
</evidence>
<dbReference type="PANTHER" id="PTHR39452">
    <property type="entry name" value="CHEY-P PHOSPHATASE CHEX"/>
    <property type="match status" value="1"/>
</dbReference>
<dbReference type="InterPro" id="IPR028051">
    <property type="entry name" value="CheX-like_dom"/>
</dbReference>
<name>A0A919X7N3_9BACI</name>
<dbReference type="Pfam" id="PF13690">
    <property type="entry name" value="CheX"/>
    <property type="match status" value="1"/>
</dbReference>
<protein>
    <recommendedName>
        <fullName evidence="2">Chemotaxis phosphatase CheX-like domain-containing protein</fullName>
    </recommendedName>
</protein>